<keyword evidence="6" id="KW-1185">Reference proteome</keyword>
<dbReference type="Gene3D" id="1.10.10.60">
    <property type="entry name" value="Homeodomain-like"/>
    <property type="match status" value="1"/>
</dbReference>
<name>A0ABU1ZLT2_9BURK</name>
<keyword evidence="1" id="KW-0805">Transcription regulation</keyword>
<evidence type="ECO:0000313" key="6">
    <source>
        <dbReference type="Proteomes" id="UP001268089"/>
    </source>
</evidence>
<dbReference type="RefSeq" id="WP_310339646.1">
    <property type="nucleotide sequence ID" value="NZ_JAVDXO010000001.1"/>
</dbReference>
<dbReference type="InterPro" id="IPR050204">
    <property type="entry name" value="AraC_XylS_family_regulators"/>
</dbReference>
<protein>
    <recommendedName>
        <fullName evidence="4">HTH araC/xylS-type domain-containing protein</fullName>
    </recommendedName>
</protein>
<proteinExistence type="predicted"/>
<dbReference type="EMBL" id="JAVDXO010000001">
    <property type="protein sequence ID" value="MDR7305521.1"/>
    <property type="molecule type" value="Genomic_DNA"/>
</dbReference>
<comment type="caution">
    <text evidence="5">The sequence shown here is derived from an EMBL/GenBank/DDBJ whole genome shotgun (WGS) entry which is preliminary data.</text>
</comment>
<evidence type="ECO:0000256" key="2">
    <source>
        <dbReference type="ARBA" id="ARBA00023125"/>
    </source>
</evidence>
<evidence type="ECO:0000256" key="3">
    <source>
        <dbReference type="ARBA" id="ARBA00023163"/>
    </source>
</evidence>
<organism evidence="5 6">
    <name type="scientific">Rhodoferax saidenbachensis</name>
    <dbReference type="NCBI Taxonomy" id="1484693"/>
    <lineage>
        <taxon>Bacteria</taxon>
        <taxon>Pseudomonadati</taxon>
        <taxon>Pseudomonadota</taxon>
        <taxon>Betaproteobacteria</taxon>
        <taxon>Burkholderiales</taxon>
        <taxon>Comamonadaceae</taxon>
        <taxon>Rhodoferax</taxon>
    </lineage>
</organism>
<dbReference type="Pfam" id="PF12833">
    <property type="entry name" value="HTH_18"/>
    <property type="match status" value="1"/>
</dbReference>
<dbReference type="SMART" id="SM00342">
    <property type="entry name" value="HTH_ARAC"/>
    <property type="match status" value="1"/>
</dbReference>
<gene>
    <name evidence="5" type="ORF">J2X15_000787</name>
</gene>
<evidence type="ECO:0000313" key="5">
    <source>
        <dbReference type="EMBL" id="MDR7305521.1"/>
    </source>
</evidence>
<accession>A0ABU1ZLT2</accession>
<dbReference type="PANTHER" id="PTHR46796">
    <property type="entry name" value="HTH-TYPE TRANSCRIPTIONAL ACTIVATOR RHAS-RELATED"/>
    <property type="match status" value="1"/>
</dbReference>
<reference evidence="5 6" key="1">
    <citation type="submission" date="2023-07" db="EMBL/GenBank/DDBJ databases">
        <title>Sorghum-associated microbial communities from plants grown in Nebraska, USA.</title>
        <authorList>
            <person name="Schachtman D."/>
        </authorList>
    </citation>
    <scope>NUCLEOTIDE SEQUENCE [LARGE SCALE GENOMIC DNA]</scope>
    <source>
        <strain evidence="5 6">BE308</strain>
    </source>
</reference>
<keyword evidence="2" id="KW-0238">DNA-binding</keyword>
<sequence length="224" mass="24637">MTQKHTRRNSDHPWIDAVWQTVCLTDGIYKATPDGSWDLIRSDAPDRAPLVFLTGQSTEPVDVPYQAHEHSVVISLCAHVYLAQGHEARTGAAVRMLDVQGNHFLLNGVTLPLPTFDNAEALVSEMVAADLLSTNDIVARAFGARPRPASPRAVQQNFKKITGITQKDFQLIRRAQEAVRRLKAGEEAVAVALDLGYTDQPHMIKSIKKIMGSTPSDLDGIHKI</sequence>
<evidence type="ECO:0000259" key="4">
    <source>
        <dbReference type="PROSITE" id="PS01124"/>
    </source>
</evidence>
<dbReference type="Proteomes" id="UP001268089">
    <property type="component" value="Unassembled WGS sequence"/>
</dbReference>
<evidence type="ECO:0000256" key="1">
    <source>
        <dbReference type="ARBA" id="ARBA00023015"/>
    </source>
</evidence>
<dbReference type="PROSITE" id="PS01124">
    <property type="entry name" value="HTH_ARAC_FAMILY_2"/>
    <property type="match status" value="1"/>
</dbReference>
<dbReference type="PANTHER" id="PTHR46796:SF13">
    <property type="entry name" value="HTH-TYPE TRANSCRIPTIONAL ACTIVATOR RHAS"/>
    <property type="match status" value="1"/>
</dbReference>
<keyword evidence="3" id="KW-0804">Transcription</keyword>
<feature type="domain" description="HTH araC/xylS-type" evidence="4">
    <location>
        <begin position="150"/>
        <end position="221"/>
    </location>
</feature>
<dbReference type="InterPro" id="IPR018060">
    <property type="entry name" value="HTH_AraC"/>
</dbReference>